<proteinExistence type="predicted"/>
<dbReference type="PANTHER" id="PTHR30606">
    <property type="entry name" value="LIPID A BIOSYNTHESIS LAUROYL ACYLTRANSFERASE"/>
    <property type="match status" value="1"/>
</dbReference>
<dbReference type="EMBL" id="JARHUD010000001">
    <property type="protein sequence ID" value="MDF2094651.1"/>
    <property type="molecule type" value="Genomic_DNA"/>
</dbReference>
<gene>
    <name evidence="8" type="ORF">P2G67_01515</name>
</gene>
<keyword evidence="2" id="KW-1003">Cell membrane</keyword>
<evidence type="ECO:0000256" key="3">
    <source>
        <dbReference type="ARBA" id="ARBA00022519"/>
    </source>
</evidence>
<sequence length="325" mass="35327">MAGELFGKKAQRWAARLAPLRLLLQSLEALVLLLFLALAALLPPKRASSFGAALAGWIGPHLAKHRHVERNLAFALPEGAPGEREAAALGSWRTLGAVLGEMPHLGRLADLERRPPAVELCTAKGAEDIPDRLARGEAFVFVTAHLGNWELLPRLLVQLGGKAAVIYTPQGNPLTDSLLQRLRRSPGIAFIGKQGGVRALLQAMRRGESLGLLVDLRSDEGEAIPFFGVPAMTSTAPARLALMAKAELVPVRVERLAPARFRVTVDRPIEPRDSVASAQARARDMTEQVNARFAAWIRLRPGDWLCTKRRFPKEITPPLAPDRGA</sequence>
<keyword evidence="5 7" id="KW-0472">Membrane</keyword>
<keyword evidence="4" id="KW-0808">Transferase</keyword>
<accession>A0ABT5YI85</accession>
<protein>
    <recommendedName>
        <fullName evidence="10">Lauroyl acyltransferase</fullName>
    </recommendedName>
</protein>
<evidence type="ECO:0000256" key="4">
    <source>
        <dbReference type="ARBA" id="ARBA00022679"/>
    </source>
</evidence>
<evidence type="ECO:0000256" key="1">
    <source>
        <dbReference type="ARBA" id="ARBA00004533"/>
    </source>
</evidence>
<organism evidence="8 9">
    <name type="scientific">Aquibaculum arenosum</name>
    <dbReference type="NCBI Taxonomy" id="3032591"/>
    <lineage>
        <taxon>Bacteria</taxon>
        <taxon>Pseudomonadati</taxon>
        <taxon>Pseudomonadota</taxon>
        <taxon>Alphaproteobacteria</taxon>
        <taxon>Rhodospirillales</taxon>
        <taxon>Rhodovibrionaceae</taxon>
        <taxon>Aquibaculum</taxon>
    </lineage>
</organism>
<evidence type="ECO:0000313" key="9">
    <source>
        <dbReference type="Proteomes" id="UP001215503"/>
    </source>
</evidence>
<dbReference type="InterPro" id="IPR004960">
    <property type="entry name" value="LipA_acyltrans"/>
</dbReference>
<evidence type="ECO:0000256" key="5">
    <source>
        <dbReference type="ARBA" id="ARBA00023136"/>
    </source>
</evidence>
<evidence type="ECO:0000256" key="7">
    <source>
        <dbReference type="SAM" id="Phobius"/>
    </source>
</evidence>
<keyword evidence="7" id="KW-1133">Transmembrane helix</keyword>
<dbReference type="CDD" id="cd07984">
    <property type="entry name" value="LPLAT_LABLAT-like"/>
    <property type="match status" value="1"/>
</dbReference>
<keyword evidence="9" id="KW-1185">Reference proteome</keyword>
<evidence type="ECO:0000256" key="2">
    <source>
        <dbReference type="ARBA" id="ARBA00022475"/>
    </source>
</evidence>
<keyword evidence="7" id="KW-0812">Transmembrane</keyword>
<comment type="subcellular location">
    <subcellularLocation>
        <location evidence="1">Cell inner membrane</location>
    </subcellularLocation>
</comment>
<comment type="caution">
    <text evidence="8">The sequence shown here is derived from an EMBL/GenBank/DDBJ whole genome shotgun (WGS) entry which is preliminary data.</text>
</comment>
<reference evidence="8 9" key="1">
    <citation type="submission" date="2023-03" db="EMBL/GenBank/DDBJ databases">
        <title>Fodinicurvata sp. CAU 1616 isolated from sea sendiment.</title>
        <authorList>
            <person name="Kim W."/>
        </authorList>
    </citation>
    <scope>NUCLEOTIDE SEQUENCE [LARGE SCALE GENOMIC DNA]</scope>
    <source>
        <strain evidence="8 9">CAU 1616</strain>
    </source>
</reference>
<keyword evidence="6" id="KW-0012">Acyltransferase</keyword>
<evidence type="ECO:0008006" key="10">
    <source>
        <dbReference type="Google" id="ProtNLM"/>
    </source>
</evidence>
<keyword evidence="3" id="KW-0997">Cell inner membrane</keyword>
<evidence type="ECO:0000256" key="6">
    <source>
        <dbReference type="ARBA" id="ARBA00023315"/>
    </source>
</evidence>
<evidence type="ECO:0000313" key="8">
    <source>
        <dbReference type="EMBL" id="MDF2094651.1"/>
    </source>
</evidence>
<dbReference type="Proteomes" id="UP001215503">
    <property type="component" value="Unassembled WGS sequence"/>
</dbReference>
<dbReference type="Pfam" id="PF03279">
    <property type="entry name" value="Lip_A_acyltrans"/>
    <property type="match status" value="1"/>
</dbReference>
<dbReference type="PANTHER" id="PTHR30606:SF10">
    <property type="entry name" value="PHOSPHATIDYLINOSITOL MANNOSIDE ACYLTRANSFERASE"/>
    <property type="match status" value="1"/>
</dbReference>
<feature type="transmembrane region" description="Helical" evidence="7">
    <location>
        <begin position="20"/>
        <end position="42"/>
    </location>
</feature>
<dbReference type="RefSeq" id="WP_275819313.1">
    <property type="nucleotide sequence ID" value="NZ_JARHUD010000001.1"/>
</dbReference>
<name>A0ABT5YI85_9PROT</name>